<evidence type="ECO:0000256" key="2">
    <source>
        <dbReference type="ARBA" id="ARBA00022630"/>
    </source>
</evidence>
<protein>
    <submittedName>
        <fullName evidence="9">FMN-dependent dehydrogenase, includes L-lactate dehydrogenase and type II isopentenyl diphosphate isomerase</fullName>
    </submittedName>
</protein>
<evidence type="ECO:0000313" key="10">
    <source>
        <dbReference type="Proteomes" id="UP000198749"/>
    </source>
</evidence>
<feature type="binding site" evidence="7">
    <location>
        <position position="271"/>
    </location>
    <ligand>
        <name>glyoxylate</name>
        <dbReference type="ChEBI" id="CHEBI:36655"/>
    </ligand>
</feature>
<dbReference type="PIRSF" id="PIRSF000138">
    <property type="entry name" value="Al-hdrx_acd_dh"/>
    <property type="match status" value="1"/>
</dbReference>
<dbReference type="Proteomes" id="UP000198749">
    <property type="component" value="Unassembled WGS sequence"/>
</dbReference>
<evidence type="ECO:0000256" key="7">
    <source>
        <dbReference type="PIRSR" id="PIRSR000138-2"/>
    </source>
</evidence>
<dbReference type="GO" id="GO:0016853">
    <property type="term" value="F:isomerase activity"/>
    <property type="evidence" value="ECO:0007669"/>
    <property type="project" value="UniProtKB-KW"/>
</dbReference>
<dbReference type="InterPro" id="IPR037396">
    <property type="entry name" value="FMN_HAD"/>
</dbReference>
<gene>
    <name evidence="9" type="ORF">SAMN03080615_02036</name>
</gene>
<feature type="binding site" evidence="7">
    <location>
        <position position="244"/>
    </location>
    <ligand>
        <name>FMN</name>
        <dbReference type="ChEBI" id="CHEBI:58210"/>
    </ligand>
</feature>
<feature type="binding site" evidence="7">
    <location>
        <position position="39"/>
    </location>
    <ligand>
        <name>glyoxylate</name>
        <dbReference type="ChEBI" id="CHEBI:36655"/>
    </ligand>
</feature>
<keyword evidence="10" id="KW-1185">Reference proteome</keyword>
<dbReference type="Gene3D" id="3.20.20.70">
    <property type="entry name" value="Aldolase class I"/>
    <property type="match status" value="1"/>
</dbReference>
<evidence type="ECO:0000313" key="9">
    <source>
        <dbReference type="EMBL" id="SEQ59359.1"/>
    </source>
</evidence>
<feature type="binding site" evidence="7">
    <location>
        <position position="268"/>
    </location>
    <ligand>
        <name>glyoxylate</name>
        <dbReference type="ChEBI" id="CHEBI:36655"/>
    </ligand>
</feature>
<feature type="binding site" evidence="7">
    <location>
        <position position="170"/>
    </location>
    <ligand>
        <name>FMN</name>
        <dbReference type="ChEBI" id="CHEBI:58210"/>
    </ligand>
</feature>
<feature type="binding site" evidence="7">
    <location>
        <position position="144"/>
    </location>
    <ligand>
        <name>glyoxylate</name>
        <dbReference type="ChEBI" id="CHEBI:36655"/>
    </ligand>
</feature>
<dbReference type="InterPro" id="IPR000262">
    <property type="entry name" value="FMN-dep_DH"/>
</dbReference>
<dbReference type="InterPro" id="IPR012133">
    <property type="entry name" value="Alpha-hydoxy_acid_DH_FMN"/>
</dbReference>
<feature type="binding site" evidence="7">
    <location>
        <begin position="92"/>
        <end position="94"/>
    </location>
    <ligand>
        <name>FMN</name>
        <dbReference type="ChEBI" id="CHEBI:58210"/>
    </ligand>
</feature>
<feature type="binding site" evidence="7">
    <location>
        <begin position="299"/>
        <end position="303"/>
    </location>
    <ligand>
        <name>FMN</name>
        <dbReference type="ChEBI" id="CHEBI:58210"/>
    </ligand>
</feature>
<feature type="binding site" evidence="7">
    <location>
        <position position="266"/>
    </location>
    <ligand>
        <name>FMN</name>
        <dbReference type="ChEBI" id="CHEBI:58210"/>
    </ligand>
</feature>
<accession>A0A1H9HAH2</accession>
<dbReference type="STRING" id="355243.SAMN03080615_02036"/>
<feature type="binding site" evidence="7">
    <location>
        <position position="142"/>
    </location>
    <ligand>
        <name>FMN</name>
        <dbReference type="ChEBI" id="CHEBI:58210"/>
    </ligand>
</feature>
<feature type="active site" description="Proton acceptor" evidence="6">
    <location>
        <position position="268"/>
    </location>
</feature>
<dbReference type="PROSITE" id="PS51349">
    <property type="entry name" value="FMN_HYDROXY_ACID_DH_2"/>
    <property type="match status" value="1"/>
</dbReference>
<feature type="binding site" evidence="7">
    <location>
        <begin position="322"/>
        <end position="323"/>
    </location>
    <ligand>
        <name>FMN</name>
        <dbReference type="ChEBI" id="CHEBI:58210"/>
    </ligand>
</feature>
<evidence type="ECO:0000256" key="3">
    <source>
        <dbReference type="ARBA" id="ARBA00022643"/>
    </source>
</evidence>
<keyword evidence="2 7" id="KW-0285">Flavoprotein</keyword>
<organism evidence="9 10">
    <name type="scientific">Amphritea atlantica</name>
    <dbReference type="NCBI Taxonomy" id="355243"/>
    <lineage>
        <taxon>Bacteria</taxon>
        <taxon>Pseudomonadati</taxon>
        <taxon>Pseudomonadota</taxon>
        <taxon>Gammaproteobacteria</taxon>
        <taxon>Oceanospirillales</taxon>
        <taxon>Oceanospirillaceae</taxon>
        <taxon>Amphritea</taxon>
    </lineage>
</organism>
<feature type="domain" description="FMN hydroxy acid dehydrogenase" evidence="8">
    <location>
        <begin position="13"/>
        <end position="372"/>
    </location>
</feature>
<reference evidence="10" key="1">
    <citation type="submission" date="2016-10" db="EMBL/GenBank/DDBJ databases">
        <authorList>
            <person name="Varghese N."/>
            <person name="Submissions S."/>
        </authorList>
    </citation>
    <scope>NUCLEOTIDE SEQUENCE [LARGE SCALE GENOMIC DNA]</scope>
    <source>
        <strain evidence="10">DSM 18887</strain>
    </source>
</reference>
<proteinExistence type="inferred from homology"/>
<dbReference type="RefSeq" id="WP_091357436.1">
    <property type="nucleotide sequence ID" value="NZ_AP025284.1"/>
</dbReference>
<dbReference type="PANTHER" id="PTHR10578:SF107">
    <property type="entry name" value="2-HYDROXYACID OXIDASE 1"/>
    <property type="match status" value="1"/>
</dbReference>
<dbReference type="PANTHER" id="PTHR10578">
    <property type="entry name" value="S -2-HYDROXY-ACID OXIDASE-RELATED"/>
    <property type="match status" value="1"/>
</dbReference>
<evidence type="ECO:0000259" key="8">
    <source>
        <dbReference type="PROSITE" id="PS51349"/>
    </source>
</evidence>
<keyword evidence="4" id="KW-0560">Oxidoreductase</keyword>
<comment type="similarity">
    <text evidence="5">Belongs to the FMN-dependent alpha-hydroxy acid dehydrogenase family.</text>
</comment>
<feature type="binding site" evidence="7">
    <location>
        <position position="121"/>
    </location>
    <ligand>
        <name>FMN</name>
        <dbReference type="ChEBI" id="CHEBI:58210"/>
    </ligand>
</feature>
<evidence type="ECO:0000256" key="1">
    <source>
        <dbReference type="ARBA" id="ARBA00001917"/>
    </source>
</evidence>
<name>A0A1H9HAH2_9GAMM</name>
<sequence length="372" mass="40131">MNTHTTPLSPLDYIPAEIACARDYVSLAQTFIPADILAYISGGSGQDITLRNNEKAFHRWAITPRVMPAPENATTGIQLFGKQFQHPLLLAPVAYQTLVHPQGELATAYAAESTDTCMLASTLASVTLERIAQRSTAERWFQLYFQPRQEDTNALIQRAIAAGYQAIVVTLDAAIQTPSLRAVRAGFKRPETVKAANLVDPVSDTPRQHNSSESRIFRSRRDNAPTLQQLQQLIDESPVPVIIKGVLHPEDAGQLQQSGAAAMIVSNHGGRTLDGAPASLSVLPAIRAMVGDQYPLLFDSGIRSGSDVFKAIALGADAVLIGRLQLYALSVAGALGVAHMIKLLREELELCMAMSGCAALADIRATELQKPF</sequence>
<dbReference type="GO" id="GO:0010181">
    <property type="term" value="F:FMN binding"/>
    <property type="evidence" value="ECO:0007669"/>
    <property type="project" value="InterPro"/>
</dbReference>
<dbReference type="Pfam" id="PF01070">
    <property type="entry name" value="FMN_dh"/>
    <property type="match status" value="1"/>
</dbReference>
<dbReference type="OrthoDB" id="9770452at2"/>
<dbReference type="CDD" id="cd02809">
    <property type="entry name" value="alpha_hydroxyacid_oxid_FMN"/>
    <property type="match status" value="1"/>
</dbReference>
<evidence type="ECO:0000256" key="5">
    <source>
        <dbReference type="ARBA" id="ARBA00024042"/>
    </source>
</evidence>
<evidence type="ECO:0000256" key="4">
    <source>
        <dbReference type="ARBA" id="ARBA00023002"/>
    </source>
</evidence>
<dbReference type="AlphaFoldDB" id="A0A1H9HAH2"/>
<dbReference type="SUPFAM" id="SSF51395">
    <property type="entry name" value="FMN-linked oxidoreductases"/>
    <property type="match status" value="1"/>
</dbReference>
<comment type="cofactor">
    <cofactor evidence="1">
        <name>FMN</name>
        <dbReference type="ChEBI" id="CHEBI:58210"/>
    </cofactor>
</comment>
<keyword evidence="3 7" id="KW-0288">FMN</keyword>
<keyword evidence="9" id="KW-0413">Isomerase</keyword>
<dbReference type="GO" id="GO:0016491">
    <property type="term" value="F:oxidoreductase activity"/>
    <property type="evidence" value="ECO:0007669"/>
    <property type="project" value="UniProtKB-KW"/>
</dbReference>
<dbReference type="EMBL" id="FOGB01000005">
    <property type="protein sequence ID" value="SEQ59359.1"/>
    <property type="molecule type" value="Genomic_DNA"/>
</dbReference>
<evidence type="ECO:0000256" key="6">
    <source>
        <dbReference type="PIRSR" id="PIRSR000138-1"/>
    </source>
</evidence>
<dbReference type="InterPro" id="IPR013785">
    <property type="entry name" value="Aldolase_TIM"/>
</dbReference>